<evidence type="ECO:0000313" key="8">
    <source>
        <dbReference type="EMBL" id="BAU48035.1"/>
    </source>
</evidence>
<sequence length="461" mass="51136">MNLYLLFVLPLLAMVAIGTLFFPTLGMLYLAADTWMVGKITDVGEFLPFLSINKLMVLLTILAMLAHVATSRIRVHRAALFSRTTILTYLFLGYLLASSLLIMGRNHPEVLNNAAFFLVMLLYLASGDVVTRARTLAWVLVTASLAIVLQETAERLITAGTVMANVSDGGRIQPGFHVALSIPLLVALINTTDKQWQKRFATFLMLLFAAFVLTRLSRTLAGIAVLLFLYYVARGRIRAKWWLLLVPALILGLTLAAATRYGEELLRLPGQQRGGKLTDDDLRAFSSGRSVIYPVAWQRFLDNPVLGAGYDSFRHPRRSPVIGGLRVQHSALHSTWLQVLSETGIVGALLYFGLYVSVWLNHRSVYRRRNVDPERHAFADATLIGIALFLAGGVFDNFGFDYRIFFIFVALSAVLAKPLPIASLSPDLPSTFAPYQDKETAKQERQQTGYSNPAALQSNSR</sequence>
<dbReference type="AlphaFoldDB" id="A0A1B4V3S6"/>
<feature type="transmembrane region" description="Helical" evidence="6">
    <location>
        <begin position="46"/>
        <end position="65"/>
    </location>
</feature>
<proteinExistence type="predicted"/>
<evidence type="ECO:0000256" key="6">
    <source>
        <dbReference type="SAM" id="Phobius"/>
    </source>
</evidence>
<feature type="region of interest" description="Disordered" evidence="5">
    <location>
        <begin position="435"/>
        <end position="461"/>
    </location>
</feature>
<feature type="transmembrane region" description="Helical" evidence="6">
    <location>
        <begin position="110"/>
        <end position="129"/>
    </location>
</feature>
<dbReference type="EMBL" id="AP014936">
    <property type="protein sequence ID" value="BAU48035.1"/>
    <property type="molecule type" value="Genomic_DNA"/>
</dbReference>
<feature type="compositionally biased region" description="Basic and acidic residues" evidence="5">
    <location>
        <begin position="436"/>
        <end position="445"/>
    </location>
</feature>
<evidence type="ECO:0000256" key="1">
    <source>
        <dbReference type="ARBA" id="ARBA00004141"/>
    </source>
</evidence>
<dbReference type="Proteomes" id="UP000218899">
    <property type="component" value="Chromosome"/>
</dbReference>
<dbReference type="GO" id="GO:0016020">
    <property type="term" value="C:membrane"/>
    <property type="evidence" value="ECO:0007669"/>
    <property type="project" value="UniProtKB-SubCell"/>
</dbReference>
<keyword evidence="4 6" id="KW-0472">Membrane</keyword>
<evidence type="ECO:0000256" key="3">
    <source>
        <dbReference type="ARBA" id="ARBA00022989"/>
    </source>
</evidence>
<dbReference type="PANTHER" id="PTHR37422">
    <property type="entry name" value="TEICHURONIC ACID BIOSYNTHESIS PROTEIN TUAE"/>
    <property type="match status" value="1"/>
</dbReference>
<dbReference type="InterPro" id="IPR007016">
    <property type="entry name" value="O-antigen_ligase-rel_domated"/>
</dbReference>
<reference evidence="8 9" key="1">
    <citation type="submission" date="2015-08" db="EMBL/GenBank/DDBJ databases">
        <title>Complete genome sequence of Sulfurifustis variabilis.</title>
        <authorList>
            <person name="Miura A."/>
            <person name="Kojima H."/>
            <person name="Fukui M."/>
        </authorList>
    </citation>
    <scope>NUCLEOTIDE SEQUENCE [LARGE SCALE GENOMIC DNA]</scope>
    <source>
        <strain evidence="9">skN76</strain>
    </source>
</reference>
<feature type="transmembrane region" description="Helical" evidence="6">
    <location>
        <begin position="86"/>
        <end position="104"/>
    </location>
</feature>
<evidence type="ECO:0000256" key="4">
    <source>
        <dbReference type="ARBA" id="ARBA00023136"/>
    </source>
</evidence>
<keyword evidence="9" id="KW-1185">Reference proteome</keyword>
<evidence type="ECO:0000256" key="5">
    <source>
        <dbReference type="SAM" id="MobiDB-lite"/>
    </source>
</evidence>
<feature type="transmembrane region" description="Helical" evidence="6">
    <location>
        <begin position="402"/>
        <end position="422"/>
    </location>
</feature>
<feature type="compositionally biased region" description="Polar residues" evidence="5">
    <location>
        <begin position="446"/>
        <end position="461"/>
    </location>
</feature>
<feature type="transmembrane region" description="Helical" evidence="6">
    <location>
        <begin position="7"/>
        <end position="31"/>
    </location>
</feature>
<keyword evidence="2 6" id="KW-0812">Transmembrane</keyword>
<feature type="transmembrane region" description="Helical" evidence="6">
    <location>
        <begin position="203"/>
        <end position="233"/>
    </location>
</feature>
<feature type="transmembrane region" description="Helical" evidence="6">
    <location>
        <begin position="173"/>
        <end position="191"/>
    </location>
</feature>
<feature type="domain" description="O-antigen ligase-related" evidence="7">
    <location>
        <begin position="204"/>
        <end position="352"/>
    </location>
</feature>
<dbReference type="OrthoDB" id="871774at2"/>
<evidence type="ECO:0000313" key="9">
    <source>
        <dbReference type="Proteomes" id="UP000218899"/>
    </source>
</evidence>
<feature type="transmembrane region" description="Helical" evidence="6">
    <location>
        <begin position="376"/>
        <end position="395"/>
    </location>
</feature>
<accession>A0A1B4V3S6</accession>
<dbReference type="PANTHER" id="PTHR37422:SF23">
    <property type="entry name" value="TEICHURONIC ACID BIOSYNTHESIS PROTEIN TUAE"/>
    <property type="match status" value="1"/>
</dbReference>
<protein>
    <recommendedName>
        <fullName evidence="7">O-antigen ligase-related domain-containing protein</fullName>
    </recommendedName>
</protein>
<dbReference type="Pfam" id="PF04932">
    <property type="entry name" value="Wzy_C"/>
    <property type="match status" value="1"/>
</dbReference>
<evidence type="ECO:0000259" key="7">
    <source>
        <dbReference type="Pfam" id="PF04932"/>
    </source>
</evidence>
<organism evidence="8 9">
    <name type="scientific">Sulfurifustis variabilis</name>
    <dbReference type="NCBI Taxonomy" id="1675686"/>
    <lineage>
        <taxon>Bacteria</taxon>
        <taxon>Pseudomonadati</taxon>
        <taxon>Pseudomonadota</taxon>
        <taxon>Gammaproteobacteria</taxon>
        <taxon>Acidiferrobacterales</taxon>
        <taxon>Acidiferrobacteraceae</taxon>
        <taxon>Sulfurifustis</taxon>
    </lineage>
</organism>
<feature type="transmembrane region" description="Helical" evidence="6">
    <location>
        <begin position="239"/>
        <end position="258"/>
    </location>
</feature>
<gene>
    <name evidence="8" type="ORF">SVA_1473</name>
</gene>
<name>A0A1B4V3S6_9GAMM</name>
<comment type="subcellular location">
    <subcellularLocation>
        <location evidence="1">Membrane</location>
        <topology evidence="1">Multi-pass membrane protein</topology>
    </subcellularLocation>
</comment>
<feature type="transmembrane region" description="Helical" evidence="6">
    <location>
        <begin position="336"/>
        <end position="356"/>
    </location>
</feature>
<keyword evidence="3 6" id="KW-1133">Transmembrane helix</keyword>
<evidence type="ECO:0000256" key="2">
    <source>
        <dbReference type="ARBA" id="ARBA00022692"/>
    </source>
</evidence>
<dbReference type="KEGG" id="sva:SVA_1473"/>
<dbReference type="InterPro" id="IPR051533">
    <property type="entry name" value="WaaL-like"/>
</dbReference>
<dbReference type="RefSeq" id="WP_096460587.1">
    <property type="nucleotide sequence ID" value="NZ_AP014936.1"/>
</dbReference>